<reference evidence="5 6" key="1">
    <citation type="submission" date="2013-07" db="EMBL/GenBank/DDBJ databases">
        <title>Thioclava pacifica DSM 10166 Genome Sequencing.</title>
        <authorList>
            <person name="Lai Q."/>
            <person name="Shao Z."/>
        </authorList>
    </citation>
    <scope>NUCLEOTIDE SEQUENCE [LARGE SCALE GENOMIC DNA]</scope>
    <source>
        <strain evidence="5 6">DSM 10166</strain>
    </source>
</reference>
<dbReference type="RefSeq" id="WP_038076918.1">
    <property type="nucleotide sequence ID" value="NZ_AUND01000023.1"/>
</dbReference>
<dbReference type="Pfam" id="PF03472">
    <property type="entry name" value="Autoind_bind"/>
    <property type="match status" value="1"/>
</dbReference>
<dbReference type="InterPro" id="IPR036388">
    <property type="entry name" value="WH-like_DNA-bd_sf"/>
</dbReference>
<keyword evidence="2" id="KW-0238">DNA-binding</keyword>
<evidence type="ECO:0000256" key="3">
    <source>
        <dbReference type="ARBA" id="ARBA00023163"/>
    </source>
</evidence>
<dbReference type="InterPro" id="IPR036693">
    <property type="entry name" value="TF_LuxR_autoind-bd_dom_sf"/>
</dbReference>
<dbReference type="Proteomes" id="UP000027432">
    <property type="component" value="Unassembled WGS sequence"/>
</dbReference>
<dbReference type="GO" id="GO:0003677">
    <property type="term" value="F:DNA binding"/>
    <property type="evidence" value="ECO:0007669"/>
    <property type="project" value="UniProtKB-KW"/>
</dbReference>
<evidence type="ECO:0000313" key="6">
    <source>
        <dbReference type="Proteomes" id="UP000027432"/>
    </source>
</evidence>
<organism evidence="5 6">
    <name type="scientific">Thioclava pacifica DSM 10166</name>
    <dbReference type="NCBI Taxonomy" id="1353537"/>
    <lineage>
        <taxon>Bacteria</taxon>
        <taxon>Pseudomonadati</taxon>
        <taxon>Pseudomonadota</taxon>
        <taxon>Alphaproteobacteria</taxon>
        <taxon>Rhodobacterales</taxon>
        <taxon>Paracoccaceae</taxon>
        <taxon>Thioclava</taxon>
    </lineage>
</organism>
<comment type="caution">
    <text evidence="5">The sequence shown here is derived from an EMBL/GenBank/DDBJ whole genome shotgun (WGS) entry which is preliminary data.</text>
</comment>
<dbReference type="eggNOG" id="COG2197">
    <property type="taxonomic scope" value="Bacteria"/>
</dbReference>
<dbReference type="SUPFAM" id="SSF46894">
    <property type="entry name" value="C-terminal effector domain of the bipartite response regulators"/>
    <property type="match status" value="1"/>
</dbReference>
<evidence type="ECO:0000313" key="5">
    <source>
        <dbReference type="EMBL" id="KEO52759.1"/>
    </source>
</evidence>
<evidence type="ECO:0000259" key="4">
    <source>
        <dbReference type="SMART" id="SM00421"/>
    </source>
</evidence>
<dbReference type="AlphaFoldDB" id="A0A074J865"/>
<dbReference type="SUPFAM" id="SSF75516">
    <property type="entry name" value="Pheromone-binding domain of LuxR-like quorum-sensing transcription factors"/>
    <property type="match status" value="1"/>
</dbReference>
<feature type="domain" description="HTH luxR-type" evidence="4">
    <location>
        <begin position="140"/>
        <end position="197"/>
    </location>
</feature>
<dbReference type="OrthoDB" id="7826109at2"/>
<keyword evidence="6" id="KW-1185">Reference proteome</keyword>
<gene>
    <name evidence="5" type="ORF">TP2_07410</name>
</gene>
<evidence type="ECO:0000256" key="2">
    <source>
        <dbReference type="ARBA" id="ARBA00023125"/>
    </source>
</evidence>
<dbReference type="Gene3D" id="1.10.10.10">
    <property type="entry name" value="Winged helix-like DNA-binding domain superfamily/Winged helix DNA-binding domain"/>
    <property type="match status" value="1"/>
</dbReference>
<sequence>MSIQSRIDLKLRELGRLAPRGFFVGLHIRFTAPLMTFQTYDKAWLDHYTENGYVLRDPMTAWGFSETGSIRWSDPRLPDPFHLFDEARKYGLVYGVTVSCGPIRSRTIASFARDDREFFDEEIGMFEKIVCELHGMTEPPEELTKAQIEALRCVAGGDRHAAAAAKLGISESALKARLNSARTRLMARTTAEAIQRAKDFRLL</sequence>
<accession>A0A074J865</accession>
<evidence type="ECO:0000256" key="1">
    <source>
        <dbReference type="ARBA" id="ARBA00023015"/>
    </source>
</evidence>
<dbReference type="InterPro" id="IPR016032">
    <property type="entry name" value="Sig_transdc_resp-reg_C-effctor"/>
</dbReference>
<proteinExistence type="predicted"/>
<dbReference type="STRING" id="1353537.TP2_07410"/>
<name>A0A074J865_9RHOB</name>
<dbReference type="SMART" id="SM00421">
    <property type="entry name" value="HTH_LUXR"/>
    <property type="match status" value="1"/>
</dbReference>
<dbReference type="InterPro" id="IPR000792">
    <property type="entry name" value="Tscrpt_reg_LuxR_C"/>
</dbReference>
<dbReference type="GO" id="GO:0006355">
    <property type="term" value="P:regulation of DNA-templated transcription"/>
    <property type="evidence" value="ECO:0007669"/>
    <property type="project" value="InterPro"/>
</dbReference>
<dbReference type="Gene3D" id="3.30.450.80">
    <property type="entry name" value="Transcription factor LuxR-like, autoinducer-binding domain"/>
    <property type="match status" value="1"/>
</dbReference>
<protein>
    <submittedName>
        <fullName evidence="5">LuxR family transcriptional regulator</fullName>
    </submittedName>
</protein>
<dbReference type="EMBL" id="AUND01000023">
    <property type="protein sequence ID" value="KEO52759.1"/>
    <property type="molecule type" value="Genomic_DNA"/>
</dbReference>
<dbReference type="InterPro" id="IPR005143">
    <property type="entry name" value="TF_LuxR_autoind-bd_dom"/>
</dbReference>
<keyword evidence="3" id="KW-0804">Transcription</keyword>
<keyword evidence="1" id="KW-0805">Transcription regulation</keyword>